<dbReference type="PROSITE" id="PS00141">
    <property type="entry name" value="ASP_PROTEASE"/>
    <property type="match status" value="1"/>
</dbReference>
<dbReference type="AlphaFoldDB" id="A0A8S9WYT5"/>
<gene>
    <name evidence="3" type="ORF">GE061_005725</name>
</gene>
<dbReference type="Proteomes" id="UP000466442">
    <property type="component" value="Unassembled WGS sequence"/>
</dbReference>
<dbReference type="GO" id="GO:0004190">
    <property type="term" value="F:aspartic-type endopeptidase activity"/>
    <property type="evidence" value="ECO:0007669"/>
    <property type="project" value="InterPro"/>
</dbReference>
<dbReference type="Pfam" id="PF00077">
    <property type="entry name" value="RVP"/>
    <property type="match status" value="1"/>
</dbReference>
<sequence length="186" mass="20775">MYEAVLIQICVLAGKLGGPPGNKAGTSYTDISNRLFVKCRKHNIPFLVDTGASISIIPNNLLHWKRRTHDQLLFAANGTSIATYGQFRTKVILENEAYEWLFIVADVKRPIIGADFLSYFGLHVDLKNRQLYNPHSRRPIPGYVNTINTGVSTKSTPPALTTMLAKYEPAQRPSSLLSSIKHHIED</sequence>
<dbReference type="OrthoDB" id="6627541at2759"/>
<dbReference type="Gene3D" id="2.40.70.10">
    <property type="entry name" value="Acid Proteases"/>
    <property type="match status" value="1"/>
</dbReference>
<dbReference type="InterPro" id="IPR018061">
    <property type="entry name" value="Retropepsins"/>
</dbReference>
<dbReference type="InterPro" id="IPR001969">
    <property type="entry name" value="Aspartic_peptidase_AS"/>
</dbReference>
<comment type="caution">
    <text evidence="3">The sequence shown here is derived from an EMBL/GenBank/DDBJ whole genome shotgun (WGS) entry which is preliminary data.</text>
</comment>
<reference evidence="3" key="1">
    <citation type="journal article" date="2021" name="Mol. Ecol. Resour.">
        <title>Apolygus lucorum genome provides insights into omnivorousness and mesophyll feeding.</title>
        <authorList>
            <person name="Liu Y."/>
            <person name="Liu H."/>
            <person name="Wang H."/>
            <person name="Huang T."/>
            <person name="Liu B."/>
            <person name="Yang B."/>
            <person name="Yin L."/>
            <person name="Li B."/>
            <person name="Zhang Y."/>
            <person name="Zhang S."/>
            <person name="Jiang F."/>
            <person name="Zhang X."/>
            <person name="Ren Y."/>
            <person name="Wang B."/>
            <person name="Wang S."/>
            <person name="Lu Y."/>
            <person name="Wu K."/>
            <person name="Fan W."/>
            <person name="Wang G."/>
        </authorList>
    </citation>
    <scope>NUCLEOTIDE SEQUENCE</scope>
    <source>
        <strain evidence="3">12Hb</strain>
    </source>
</reference>
<proteinExistence type="predicted"/>
<dbReference type="PROSITE" id="PS50175">
    <property type="entry name" value="ASP_PROT_RETROV"/>
    <property type="match status" value="1"/>
</dbReference>
<keyword evidence="1" id="KW-0378">Hydrolase</keyword>
<dbReference type="SUPFAM" id="SSF50630">
    <property type="entry name" value="Acid proteases"/>
    <property type="match status" value="1"/>
</dbReference>
<dbReference type="GO" id="GO:0006508">
    <property type="term" value="P:proteolysis"/>
    <property type="evidence" value="ECO:0007669"/>
    <property type="project" value="InterPro"/>
</dbReference>
<feature type="domain" description="Peptidase A2" evidence="2">
    <location>
        <begin position="44"/>
        <end position="116"/>
    </location>
</feature>
<name>A0A8S9WYT5_APOLU</name>
<organism evidence="3 4">
    <name type="scientific">Apolygus lucorum</name>
    <name type="common">Small green plant bug</name>
    <name type="synonym">Lygocoris lucorum</name>
    <dbReference type="NCBI Taxonomy" id="248454"/>
    <lineage>
        <taxon>Eukaryota</taxon>
        <taxon>Metazoa</taxon>
        <taxon>Ecdysozoa</taxon>
        <taxon>Arthropoda</taxon>
        <taxon>Hexapoda</taxon>
        <taxon>Insecta</taxon>
        <taxon>Pterygota</taxon>
        <taxon>Neoptera</taxon>
        <taxon>Paraneoptera</taxon>
        <taxon>Hemiptera</taxon>
        <taxon>Heteroptera</taxon>
        <taxon>Panheteroptera</taxon>
        <taxon>Cimicomorpha</taxon>
        <taxon>Miridae</taxon>
        <taxon>Mirini</taxon>
        <taxon>Apolygus</taxon>
    </lineage>
</organism>
<evidence type="ECO:0000313" key="4">
    <source>
        <dbReference type="Proteomes" id="UP000466442"/>
    </source>
</evidence>
<accession>A0A8S9WYT5</accession>
<protein>
    <recommendedName>
        <fullName evidence="2">Peptidase A2 domain-containing protein</fullName>
    </recommendedName>
</protein>
<evidence type="ECO:0000256" key="1">
    <source>
        <dbReference type="ARBA" id="ARBA00022801"/>
    </source>
</evidence>
<dbReference type="InterPro" id="IPR001995">
    <property type="entry name" value="Peptidase_A2_cat"/>
</dbReference>
<dbReference type="InterPro" id="IPR021109">
    <property type="entry name" value="Peptidase_aspartic_dom_sf"/>
</dbReference>
<evidence type="ECO:0000259" key="2">
    <source>
        <dbReference type="PROSITE" id="PS50175"/>
    </source>
</evidence>
<evidence type="ECO:0000313" key="3">
    <source>
        <dbReference type="EMBL" id="KAF6201278.1"/>
    </source>
</evidence>
<dbReference type="EMBL" id="WIXP02000013">
    <property type="protein sequence ID" value="KAF6201278.1"/>
    <property type="molecule type" value="Genomic_DNA"/>
</dbReference>
<keyword evidence="4" id="KW-1185">Reference proteome</keyword>